<dbReference type="Pfam" id="PF14310">
    <property type="entry name" value="Fn3-like"/>
    <property type="match status" value="1"/>
</dbReference>
<dbReference type="GO" id="GO:0031222">
    <property type="term" value="P:arabinan catabolic process"/>
    <property type="evidence" value="ECO:0007669"/>
    <property type="project" value="TreeGrafter"/>
</dbReference>
<keyword evidence="2 5" id="KW-0732">Signal</keyword>
<organism evidence="7">
    <name type="scientific">Amphimedon queenslandica</name>
    <name type="common">Sponge</name>
    <dbReference type="NCBI Taxonomy" id="400682"/>
    <lineage>
        <taxon>Eukaryota</taxon>
        <taxon>Metazoa</taxon>
        <taxon>Porifera</taxon>
        <taxon>Demospongiae</taxon>
        <taxon>Heteroscleromorpha</taxon>
        <taxon>Haplosclerida</taxon>
        <taxon>Niphatidae</taxon>
        <taxon>Amphimedon</taxon>
    </lineage>
</organism>
<dbReference type="SMART" id="SM01217">
    <property type="entry name" value="Fn3_like"/>
    <property type="match status" value="1"/>
</dbReference>
<evidence type="ECO:0000256" key="1">
    <source>
        <dbReference type="ARBA" id="ARBA00005336"/>
    </source>
</evidence>
<dbReference type="eggNOG" id="ENOG502QQ55">
    <property type="taxonomic scope" value="Eukaryota"/>
</dbReference>
<dbReference type="OrthoDB" id="47059at2759"/>
<dbReference type="InterPro" id="IPR036881">
    <property type="entry name" value="Glyco_hydro_3_C_sf"/>
</dbReference>
<dbReference type="InterPro" id="IPR017853">
    <property type="entry name" value="GH"/>
</dbReference>
<dbReference type="EnsemblMetazoa" id="Aqu2.1.29891_001">
    <property type="protein sequence ID" value="Aqu2.1.29891_001"/>
    <property type="gene ID" value="Aqu2.1.29891"/>
</dbReference>
<dbReference type="Proteomes" id="UP000007879">
    <property type="component" value="Unassembled WGS sequence"/>
</dbReference>
<dbReference type="InterPro" id="IPR013783">
    <property type="entry name" value="Ig-like_fold"/>
</dbReference>
<dbReference type="Gene3D" id="2.60.40.10">
    <property type="entry name" value="Immunoglobulins"/>
    <property type="match status" value="1"/>
</dbReference>
<proteinExistence type="inferred from homology"/>
<accession>A0A1X7UQF0</accession>
<dbReference type="KEGG" id="aqu:100640202"/>
<dbReference type="PANTHER" id="PTHR42721">
    <property type="entry name" value="SUGAR HYDROLASE-RELATED"/>
    <property type="match status" value="1"/>
</dbReference>
<dbReference type="GO" id="GO:0045493">
    <property type="term" value="P:xylan catabolic process"/>
    <property type="evidence" value="ECO:0007669"/>
    <property type="project" value="InterPro"/>
</dbReference>
<evidence type="ECO:0000256" key="4">
    <source>
        <dbReference type="ARBA" id="ARBA00023295"/>
    </source>
</evidence>
<dbReference type="Pfam" id="PF01915">
    <property type="entry name" value="Glyco_hydro_3_C"/>
    <property type="match status" value="1"/>
</dbReference>
<sequence>MNCKLFLLAAAGLLCVSVAQYCTEPPYKTRPNFTPAYCNYRLSFKDRVKDLLSRLTLEEKISQLGNSASAIDRLGIPGYQWWSEGLHGVAVSPGLHLGGNLTCTTSFPQIITTASSFNKSLFYEIGEAVSTEARGFADNGQGGLTYFTPNINIVRDPRWGRGQETAGEDPYLTSQYAVNLVRGAQGNDSEYKKIIATCKHFAAYDLESYINGDVRDSFNAEVTKQDLEETYFPAFRSCVTAGGVGSIMCSYNSVNGVPSCVDGVFNNKIARNKWKFDGYLVSDCGAIDDVMNKHHYTSTPTDTVAAGLKGGTDLNCGSFYQTHAMDAFLNGSITEVDIDRAVGRLFTARMRLGLFDLPKYQPYSYFNTDVVNTKQHQDLALQAARESIVLLQNNGKLPLSYEDHHKIAVVGPNILANVTMQGISQVIAPYLISPVDGFKSKGLHVTYSLGCDVKCIVTDGFHDAFKLVKDAKAVVAVMGLDQGIERETVDREDIFLPGLQDKFLLGLRDTLTNLQSPVPLIVVIMSGSSVDLSESKSLADAILWVGYPGQSGGQAIAEVIYGEVNPSGRLPLTFYPGEYIDLVAYRHMSMREPPGRTYRFYTENPVFPFGHGLSYTTFELSWTNKMNNVTEIVISDSVDINIDFDITVVNTGYLSGAVSVLGYVSSNIPDAPLRELFDFDKVFIDKYESKKISLFATNDAFTTVDEKGRRNILPGEYDIAIENLSHKIIIKNN</sequence>
<evidence type="ECO:0000256" key="5">
    <source>
        <dbReference type="SAM" id="SignalP"/>
    </source>
</evidence>
<dbReference type="STRING" id="400682.A0A1X7UQF0"/>
<dbReference type="PRINTS" id="PR00133">
    <property type="entry name" value="GLHYDRLASE3"/>
</dbReference>
<evidence type="ECO:0000256" key="3">
    <source>
        <dbReference type="ARBA" id="ARBA00022801"/>
    </source>
</evidence>
<name>A0A1X7UQF0_AMPQE</name>
<dbReference type="InterPro" id="IPR036962">
    <property type="entry name" value="Glyco_hydro_3_N_sf"/>
</dbReference>
<dbReference type="AlphaFoldDB" id="A0A1X7UQF0"/>
<dbReference type="GO" id="GO:0046556">
    <property type="term" value="F:alpha-L-arabinofuranosidase activity"/>
    <property type="evidence" value="ECO:0007669"/>
    <property type="project" value="TreeGrafter"/>
</dbReference>
<dbReference type="InterPro" id="IPR002772">
    <property type="entry name" value="Glyco_hydro_3_C"/>
</dbReference>
<dbReference type="Gene3D" id="3.20.20.300">
    <property type="entry name" value="Glycoside hydrolase, family 3, N-terminal domain"/>
    <property type="match status" value="1"/>
</dbReference>
<keyword evidence="4" id="KW-0326">Glycosidase</keyword>
<dbReference type="SUPFAM" id="SSF51445">
    <property type="entry name" value="(Trans)glycosidases"/>
    <property type="match status" value="1"/>
</dbReference>
<dbReference type="InterPro" id="IPR026891">
    <property type="entry name" value="Fn3-like"/>
</dbReference>
<protein>
    <recommendedName>
        <fullName evidence="6">Fibronectin type III-like domain-containing protein</fullName>
    </recommendedName>
</protein>
<evidence type="ECO:0000313" key="8">
    <source>
        <dbReference type="Proteomes" id="UP000007879"/>
    </source>
</evidence>
<dbReference type="InterPro" id="IPR044993">
    <property type="entry name" value="BXL"/>
</dbReference>
<evidence type="ECO:0000256" key="2">
    <source>
        <dbReference type="ARBA" id="ARBA00022729"/>
    </source>
</evidence>
<feature type="signal peptide" evidence="5">
    <location>
        <begin position="1"/>
        <end position="19"/>
    </location>
</feature>
<dbReference type="Pfam" id="PF00933">
    <property type="entry name" value="Glyco_hydro_3"/>
    <property type="match status" value="1"/>
</dbReference>
<dbReference type="PANTHER" id="PTHR42721:SF3">
    <property type="entry name" value="BETA-D-XYLOSIDASE 5-RELATED"/>
    <property type="match status" value="1"/>
</dbReference>
<reference evidence="7" key="2">
    <citation type="submission" date="2017-05" db="UniProtKB">
        <authorList>
            <consortium name="EnsemblMetazoa"/>
        </authorList>
    </citation>
    <scope>IDENTIFICATION</scope>
</reference>
<feature type="chain" id="PRO_5010871309" description="Fibronectin type III-like domain-containing protein" evidence="5">
    <location>
        <begin position="20"/>
        <end position="733"/>
    </location>
</feature>
<comment type="similarity">
    <text evidence="1">Belongs to the glycosyl hydrolase 3 family.</text>
</comment>
<gene>
    <name evidence="7" type="primary">100640202</name>
</gene>
<dbReference type="Gene3D" id="3.40.50.1700">
    <property type="entry name" value="Glycoside hydrolase family 3 C-terminal domain"/>
    <property type="match status" value="1"/>
</dbReference>
<keyword evidence="8" id="KW-1185">Reference proteome</keyword>
<dbReference type="SUPFAM" id="SSF52279">
    <property type="entry name" value="Beta-D-glucan exohydrolase, C-terminal domain"/>
    <property type="match status" value="1"/>
</dbReference>
<dbReference type="InParanoid" id="A0A1X7UQF0"/>
<dbReference type="InterPro" id="IPR001764">
    <property type="entry name" value="Glyco_hydro_3_N"/>
</dbReference>
<reference evidence="8" key="1">
    <citation type="journal article" date="2010" name="Nature">
        <title>The Amphimedon queenslandica genome and the evolution of animal complexity.</title>
        <authorList>
            <person name="Srivastava M."/>
            <person name="Simakov O."/>
            <person name="Chapman J."/>
            <person name="Fahey B."/>
            <person name="Gauthier M.E."/>
            <person name="Mitros T."/>
            <person name="Richards G.S."/>
            <person name="Conaco C."/>
            <person name="Dacre M."/>
            <person name="Hellsten U."/>
            <person name="Larroux C."/>
            <person name="Putnam N.H."/>
            <person name="Stanke M."/>
            <person name="Adamska M."/>
            <person name="Darling A."/>
            <person name="Degnan S.M."/>
            <person name="Oakley T.H."/>
            <person name="Plachetzki D.C."/>
            <person name="Zhai Y."/>
            <person name="Adamski M."/>
            <person name="Calcino A."/>
            <person name="Cummins S.F."/>
            <person name="Goodstein D.M."/>
            <person name="Harris C."/>
            <person name="Jackson D.J."/>
            <person name="Leys S.P."/>
            <person name="Shu S."/>
            <person name="Woodcroft B.J."/>
            <person name="Vervoort M."/>
            <person name="Kosik K.S."/>
            <person name="Manning G."/>
            <person name="Degnan B.M."/>
            <person name="Rokhsar D.S."/>
        </authorList>
    </citation>
    <scope>NUCLEOTIDE SEQUENCE [LARGE SCALE GENOMIC DNA]</scope>
</reference>
<feature type="domain" description="Fibronectin type III-like" evidence="6">
    <location>
        <begin position="658"/>
        <end position="725"/>
    </location>
</feature>
<keyword evidence="3" id="KW-0378">Hydrolase</keyword>
<evidence type="ECO:0000313" key="7">
    <source>
        <dbReference type="EnsemblMetazoa" id="Aqu2.1.29891_001"/>
    </source>
</evidence>
<dbReference type="GO" id="GO:0009044">
    <property type="term" value="F:xylan 1,4-beta-xylosidase activity"/>
    <property type="evidence" value="ECO:0007669"/>
    <property type="project" value="InterPro"/>
</dbReference>
<evidence type="ECO:0000259" key="6">
    <source>
        <dbReference type="SMART" id="SM01217"/>
    </source>
</evidence>
<dbReference type="EnsemblMetazoa" id="XM_003387090.2">
    <property type="protein sequence ID" value="XP_003387138.1"/>
    <property type="gene ID" value="LOC100640202"/>
</dbReference>